<dbReference type="RefSeq" id="XP_038790835.1">
    <property type="nucleotide sequence ID" value="XM_038927543.1"/>
</dbReference>
<evidence type="ECO:0000256" key="4">
    <source>
        <dbReference type="ARBA" id="ARBA00023136"/>
    </source>
</evidence>
<keyword evidence="10" id="KW-1185">Reference proteome</keyword>
<evidence type="ECO:0000313" key="10">
    <source>
        <dbReference type="Proteomes" id="UP000596902"/>
    </source>
</evidence>
<dbReference type="AlphaFoldDB" id="A0A8H7BF15"/>
<proteinExistence type="inferred from homology"/>
<dbReference type="EMBL" id="JAAABM010000002">
    <property type="protein sequence ID" value="KAF7680845.1"/>
    <property type="molecule type" value="Genomic_DNA"/>
</dbReference>
<dbReference type="GO" id="GO:0016020">
    <property type="term" value="C:membrane"/>
    <property type="evidence" value="ECO:0007669"/>
    <property type="project" value="UniProtKB-SubCell"/>
</dbReference>
<keyword evidence="2 7" id="KW-0812">Transmembrane</keyword>
<comment type="similarity">
    <text evidence="5">Belongs to the SAT4 family.</text>
</comment>
<dbReference type="PANTHER" id="PTHR33048:SF157">
    <property type="entry name" value="INTEGRAL MEMBRANE PROTEIN"/>
    <property type="match status" value="1"/>
</dbReference>
<evidence type="ECO:0000256" key="3">
    <source>
        <dbReference type="ARBA" id="ARBA00022989"/>
    </source>
</evidence>
<feature type="domain" description="Rhodopsin" evidence="8">
    <location>
        <begin position="37"/>
        <end position="279"/>
    </location>
</feature>
<accession>A0A8H7BF15</accession>
<evidence type="ECO:0000256" key="7">
    <source>
        <dbReference type="SAM" id="Phobius"/>
    </source>
</evidence>
<dbReference type="Proteomes" id="UP000596902">
    <property type="component" value="Unassembled WGS sequence"/>
</dbReference>
<protein>
    <recommendedName>
        <fullName evidence="8">Rhodopsin domain-containing protein</fullName>
    </recommendedName>
</protein>
<feature type="transmembrane region" description="Helical" evidence="7">
    <location>
        <begin position="216"/>
        <end position="236"/>
    </location>
</feature>
<evidence type="ECO:0000256" key="5">
    <source>
        <dbReference type="ARBA" id="ARBA00038359"/>
    </source>
</evidence>
<evidence type="ECO:0000313" key="9">
    <source>
        <dbReference type="EMBL" id="KAF7680845.1"/>
    </source>
</evidence>
<keyword evidence="3 7" id="KW-1133">Transmembrane helix</keyword>
<gene>
    <name evidence="9" type="ORF">GT037_002496</name>
</gene>
<reference evidence="9" key="2">
    <citation type="submission" date="2020-08" db="EMBL/GenBank/DDBJ databases">
        <title>Draft Genome Sequence of Cumin Blight Pathogen Alternaria burnsii.</title>
        <authorList>
            <person name="Feng Z."/>
        </authorList>
    </citation>
    <scope>NUCLEOTIDE SEQUENCE</scope>
    <source>
        <strain evidence="9">CBS107.38</strain>
    </source>
</reference>
<comment type="subcellular location">
    <subcellularLocation>
        <location evidence="1">Membrane</location>
        <topology evidence="1">Multi-pass membrane protein</topology>
    </subcellularLocation>
</comment>
<dbReference type="PANTHER" id="PTHR33048">
    <property type="entry name" value="PTH11-LIKE INTEGRAL MEMBRANE PROTEIN (AFU_ORTHOLOGUE AFUA_5G11245)"/>
    <property type="match status" value="1"/>
</dbReference>
<reference evidence="9" key="1">
    <citation type="submission" date="2020-01" db="EMBL/GenBank/DDBJ databases">
        <authorList>
            <person name="Feng Z.H.Z."/>
        </authorList>
    </citation>
    <scope>NUCLEOTIDE SEQUENCE</scope>
    <source>
        <strain evidence="9">CBS107.38</strain>
    </source>
</reference>
<feature type="transmembrane region" description="Helical" evidence="7">
    <location>
        <begin position="102"/>
        <end position="120"/>
    </location>
</feature>
<evidence type="ECO:0000256" key="6">
    <source>
        <dbReference type="SAM" id="MobiDB-lite"/>
    </source>
</evidence>
<organism evidence="9 10">
    <name type="scientific">Alternaria burnsii</name>
    <dbReference type="NCBI Taxonomy" id="1187904"/>
    <lineage>
        <taxon>Eukaryota</taxon>
        <taxon>Fungi</taxon>
        <taxon>Dikarya</taxon>
        <taxon>Ascomycota</taxon>
        <taxon>Pezizomycotina</taxon>
        <taxon>Dothideomycetes</taxon>
        <taxon>Pleosporomycetidae</taxon>
        <taxon>Pleosporales</taxon>
        <taxon>Pleosporineae</taxon>
        <taxon>Pleosporaceae</taxon>
        <taxon>Alternaria</taxon>
        <taxon>Alternaria sect. Alternaria</taxon>
    </lineage>
</organism>
<comment type="caution">
    <text evidence="9">The sequence shown here is derived from an EMBL/GenBank/DDBJ whole genome shotgun (WGS) entry which is preliminary data.</text>
</comment>
<dbReference type="InterPro" id="IPR049326">
    <property type="entry name" value="Rhodopsin_dom_fungi"/>
</dbReference>
<keyword evidence="4 7" id="KW-0472">Membrane</keyword>
<dbReference type="InterPro" id="IPR052337">
    <property type="entry name" value="SAT4-like"/>
</dbReference>
<evidence type="ECO:0000256" key="1">
    <source>
        <dbReference type="ARBA" id="ARBA00004141"/>
    </source>
</evidence>
<sequence>MTQPIVEINAGDATRGFKTALAVEVPLVVLALSTVILRVYSRLAIKRKIAPDDVLIMLGTAAAVARTVISCMSADDNWGYDRKGPDKTSEIPFYQHIFERRVAYIFAVTFTRFSVLAYYLRIFPLGMASLRTCCYVLLFLALAHFIEVLTVLIVLCEDISKLWTRNWLDFTGSQCFSSAIYSYSAAIGDSIVDSLIFALPIPYVWQLSKLRIRQRLGLVLIFGLGFVVCIVALLQIPFIKRREGNMRYFGSAVNILVAIQISFAIIAASLPDLRALIARSFSKFSPLHHRSLATVSSSDGERHRGGRSDVEQGFPNPDAAEGLCAASESKKLFRKPDWLRNSIPGSLMSTVITHNEVNRLSTEDVSSLPQRPEKAAN</sequence>
<feature type="transmembrane region" description="Helical" evidence="7">
    <location>
        <begin position="20"/>
        <end position="40"/>
    </location>
</feature>
<name>A0A8H7BF15_9PLEO</name>
<dbReference type="GeneID" id="62200721"/>
<feature type="region of interest" description="Disordered" evidence="6">
    <location>
        <begin position="295"/>
        <end position="316"/>
    </location>
</feature>
<dbReference type="Pfam" id="PF20684">
    <property type="entry name" value="Fung_rhodopsin"/>
    <property type="match status" value="1"/>
</dbReference>
<feature type="transmembrane region" description="Helical" evidence="7">
    <location>
        <begin position="132"/>
        <end position="155"/>
    </location>
</feature>
<feature type="transmembrane region" description="Helical" evidence="7">
    <location>
        <begin position="248"/>
        <end position="270"/>
    </location>
</feature>
<evidence type="ECO:0000256" key="2">
    <source>
        <dbReference type="ARBA" id="ARBA00022692"/>
    </source>
</evidence>
<evidence type="ECO:0000259" key="8">
    <source>
        <dbReference type="Pfam" id="PF20684"/>
    </source>
</evidence>
<feature type="compositionally biased region" description="Basic and acidic residues" evidence="6">
    <location>
        <begin position="299"/>
        <end position="310"/>
    </location>
</feature>